<evidence type="ECO:0000256" key="1">
    <source>
        <dbReference type="ARBA" id="ARBA00004651"/>
    </source>
</evidence>
<dbReference type="Proteomes" id="UP000676194">
    <property type="component" value="Chromosome"/>
</dbReference>
<evidence type="ECO:0000256" key="10">
    <source>
        <dbReference type="SAM" id="Phobius"/>
    </source>
</evidence>
<feature type="transmembrane region" description="Helical" evidence="10">
    <location>
        <begin position="138"/>
        <end position="162"/>
    </location>
</feature>
<evidence type="ECO:0000256" key="3">
    <source>
        <dbReference type="ARBA" id="ARBA00022449"/>
    </source>
</evidence>
<dbReference type="NCBIfam" id="TIGR00797">
    <property type="entry name" value="matE"/>
    <property type="match status" value="1"/>
</dbReference>
<keyword evidence="7" id="KW-0406">Ion transport</keyword>
<feature type="transmembrane region" description="Helical" evidence="10">
    <location>
        <begin position="248"/>
        <end position="267"/>
    </location>
</feature>
<keyword evidence="3" id="KW-0050">Antiport</keyword>
<dbReference type="InterPro" id="IPR050222">
    <property type="entry name" value="MATE_MdtK"/>
</dbReference>
<dbReference type="AlphaFoldDB" id="A0A8E6ERY3"/>
<reference evidence="11" key="1">
    <citation type="submission" date="2021-05" db="EMBL/GenBank/DDBJ databases">
        <title>Complete genome sequence of the cellulolytic planctomycete Telmatocola sphagniphila SP2T and characterization of the first cellulase from planctomycetes.</title>
        <authorList>
            <person name="Rakitin A.L."/>
            <person name="Beletsky A.V."/>
            <person name="Naumoff D.G."/>
            <person name="Kulichevskaya I.S."/>
            <person name="Mardanov A.V."/>
            <person name="Ravin N.V."/>
            <person name="Dedysh S.N."/>
        </authorList>
    </citation>
    <scope>NUCLEOTIDE SEQUENCE</scope>
    <source>
        <strain evidence="11">SP2T</strain>
    </source>
</reference>
<evidence type="ECO:0000313" key="11">
    <source>
        <dbReference type="EMBL" id="QVL29824.1"/>
    </source>
</evidence>
<dbReference type="GO" id="GO:0005886">
    <property type="term" value="C:plasma membrane"/>
    <property type="evidence" value="ECO:0007669"/>
    <property type="project" value="UniProtKB-SubCell"/>
</dbReference>
<dbReference type="RefSeq" id="WP_213493706.1">
    <property type="nucleotide sequence ID" value="NZ_CP074694.1"/>
</dbReference>
<dbReference type="GO" id="GO:0042910">
    <property type="term" value="F:xenobiotic transmembrane transporter activity"/>
    <property type="evidence" value="ECO:0007669"/>
    <property type="project" value="InterPro"/>
</dbReference>
<feature type="transmembrane region" description="Helical" evidence="10">
    <location>
        <begin position="287"/>
        <end position="306"/>
    </location>
</feature>
<dbReference type="EMBL" id="CP074694">
    <property type="protein sequence ID" value="QVL29824.1"/>
    <property type="molecule type" value="Genomic_DNA"/>
</dbReference>
<keyword evidence="4" id="KW-1003">Cell membrane</keyword>
<keyword evidence="5 10" id="KW-0812">Transmembrane</keyword>
<feature type="transmembrane region" description="Helical" evidence="10">
    <location>
        <begin position="326"/>
        <end position="351"/>
    </location>
</feature>
<dbReference type="InterPro" id="IPR002528">
    <property type="entry name" value="MATE_fam"/>
</dbReference>
<keyword evidence="8 10" id="KW-0472">Membrane</keyword>
<dbReference type="GO" id="GO:0015297">
    <property type="term" value="F:antiporter activity"/>
    <property type="evidence" value="ECO:0007669"/>
    <property type="project" value="UniProtKB-KW"/>
</dbReference>
<dbReference type="PIRSF" id="PIRSF006603">
    <property type="entry name" value="DinF"/>
    <property type="match status" value="1"/>
</dbReference>
<evidence type="ECO:0000256" key="2">
    <source>
        <dbReference type="ARBA" id="ARBA00022448"/>
    </source>
</evidence>
<feature type="transmembrane region" description="Helical" evidence="10">
    <location>
        <begin position="60"/>
        <end position="84"/>
    </location>
</feature>
<dbReference type="KEGG" id="tsph:KIH39_13180"/>
<feature type="transmembrane region" description="Helical" evidence="10">
    <location>
        <begin position="371"/>
        <end position="391"/>
    </location>
</feature>
<feature type="transmembrane region" description="Helical" evidence="10">
    <location>
        <begin position="398"/>
        <end position="420"/>
    </location>
</feature>
<protein>
    <recommendedName>
        <fullName evidence="9">Multidrug-efflux transporter</fullName>
    </recommendedName>
</protein>
<evidence type="ECO:0000256" key="4">
    <source>
        <dbReference type="ARBA" id="ARBA00022475"/>
    </source>
</evidence>
<evidence type="ECO:0000256" key="5">
    <source>
        <dbReference type="ARBA" id="ARBA00022692"/>
    </source>
</evidence>
<accession>A0A8E6ERY3</accession>
<evidence type="ECO:0000256" key="6">
    <source>
        <dbReference type="ARBA" id="ARBA00022989"/>
    </source>
</evidence>
<dbReference type="InterPro" id="IPR048279">
    <property type="entry name" value="MdtK-like"/>
</dbReference>
<dbReference type="PANTHER" id="PTHR43298">
    <property type="entry name" value="MULTIDRUG RESISTANCE PROTEIN NORM-RELATED"/>
    <property type="match status" value="1"/>
</dbReference>
<gene>
    <name evidence="11" type="ORF">KIH39_13180</name>
</gene>
<keyword evidence="2" id="KW-0813">Transport</keyword>
<feature type="transmembrane region" description="Helical" evidence="10">
    <location>
        <begin position="201"/>
        <end position="221"/>
    </location>
</feature>
<dbReference type="GO" id="GO:0006811">
    <property type="term" value="P:monoatomic ion transport"/>
    <property type="evidence" value="ECO:0007669"/>
    <property type="project" value="UniProtKB-KW"/>
</dbReference>
<keyword evidence="6 10" id="KW-1133">Transmembrane helix</keyword>
<evidence type="ECO:0000313" key="12">
    <source>
        <dbReference type="Proteomes" id="UP000676194"/>
    </source>
</evidence>
<sequence>MQASSTVDIVNARPGGIRELLSLAWPLIISSSFSTIQITVDRAFAAQLGTDAASATTTAAMFFWTPFILLFSTSGYVSTFVAQYKGAGRPHKIGPIVWQGIYFSAFLGIAILSLIPFRAHIFAMTGHTEQVQQLECDFFGALCWMGLPALLTSVTCAFFSGLGNSRTVIWINVAGTIVNGLLDYAWVLGGWGFTQLGVAGAGWATTAASWVSALIGLALMFRKKYRMEFDLLVGWHFCSKTFLRLMRFGLPSGVQWFLDMTAFASFLSLTGRFGEAELAASSLAYTINNFAFIPMFGLSQAVSILVGQRLGENRPQIAEKSVRNAFVVCAIYMCTVVSMYSLFPSFCAWPFQDHNHPENWAAVFAKLKVLFYFIGAFAIFDSMTLMFSGALRGAGDTLYVTLVSLSLAWPVMVLPTYLAVQNNWGLNWAWSFLSLYVALQGLFYFRRFHGGKWKAMRVIEPEVID</sequence>
<feature type="transmembrane region" description="Helical" evidence="10">
    <location>
        <begin position="20"/>
        <end position="40"/>
    </location>
</feature>
<dbReference type="PANTHER" id="PTHR43298:SF2">
    <property type="entry name" value="FMN_FAD EXPORTER YEEO-RELATED"/>
    <property type="match status" value="1"/>
</dbReference>
<dbReference type="Pfam" id="PF01554">
    <property type="entry name" value="MatE"/>
    <property type="match status" value="2"/>
</dbReference>
<feature type="transmembrane region" description="Helical" evidence="10">
    <location>
        <begin position="169"/>
        <end position="189"/>
    </location>
</feature>
<feature type="transmembrane region" description="Helical" evidence="10">
    <location>
        <begin position="426"/>
        <end position="445"/>
    </location>
</feature>
<comment type="subcellular location">
    <subcellularLocation>
        <location evidence="1">Cell membrane</location>
        <topology evidence="1">Multi-pass membrane protein</topology>
    </subcellularLocation>
</comment>
<dbReference type="CDD" id="cd13133">
    <property type="entry name" value="MATE_like_7"/>
    <property type="match status" value="1"/>
</dbReference>
<name>A0A8E6ERY3_9BACT</name>
<feature type="transmembrane region" description="Helical" evidence="10">
    <location>
        <begin position="96"/>
        <end position="118"/>
    </location>
</feature>
<evidence type="ECO:0000256" key="7">
    <source>
        <dbReference type="ARBA" id="ARBA00023065"/>
    </source>
</evidence>
<proteinExistence type="predicted"/>
<evidence type="ECO:0000256" key="9">
    <source>
        <dbReference type="ARBA" id="ARBA00031636"/>
    </source>
</evidence>
<organism evidence="11 12">
    <name type="scientific">Telmatocola sphagniphila</name>
    <dbReference type="NCBI Taxonomy" id="1123043"/>
    <lineage>
        <taxon>Bacteria</taxon>
        <taxon>Pseudomonadati</taxon>
        <taxon>Planctomycetota</taxon>
        <taxon>Planctomycetia</taxon>
        <taxon>Gemmatales</taxon>
        <taxon>Gemmataceae</taxon>
    </lineage>
</organism>
<keyword evidence="12" id="KW-1185">Reference proteome</keyword>
<evidence type="ECO:0000256" key="8">
    <source>
        <dbReference type="ARBA" id="ARBA00023136"/>
    </source>
</evidence>